<dbReference type="Proteomes" id="UP000377595">
    <property type="component" value="Unassembled WGS sequence"/>
</dbReference>
<reference evidence="1 2" key="1">
    <citation type="submission" date="2019-10" db="EMBL/GenBank/DDBJ databases">
        <title>Whole genome shotgun sequence of Acrocarpospora pleiomorpha NBRC 16267.</title>
        <authorList>
            <person name="Ichikawa N."/>
            <person name="Kimura A."/>
            <person name="Kitahashi Y."/>
            <person name="Komaki H."/>
            <person name="Oguchi A."/>
        </authorList>
    </citation>
    <scope>NUCLEOTIDE SEQUENCE [LARGE SCALE GENOMIC DNA]</scope>
    <source>
        <strain evidence="1 2">NBRC 16267</strain>
    </source>
</reference>
<name>A0A5M3Y1M2_9ACTN</name>
<dbReference type="EMBL" id="BLAF01000115">
    <property type="protein sequence ID" value="GES27227.1"/>
    <property type="molecule type" value="Genomic_DNA"/>
</dbReference>
<evidence type="ECO:0000313" key="2">
    <source>
        <dbReference type="Proteomes" id="UP000377595"/>
    </source>
</evidence>
<comment type="caution">
    <text evidence="1">The sequence shown here is derived from an EMBL/GenBank/DDBJ whole genome shotgun (WGS) entry which is preliminary data.</text>
</comment>
<proteinExistence type="predicted"/>
<protein>
    <submittedName>
        <fullName evidence="1">Uncharacterized protein</fullName>
    </submittedName>
</protein>
<dbReference type="OrthoDB" id="3528874at2"/>
<gene>
    <name evidence="1" type="ORF">Aple_101270</name>
</gene>
<keyword evidence="2" id="KW-1185">Reference proteome</keyword>
<evidence type="ECO:0000313" key="1">
    <source>
        <dbReference type="EMBL" id="GES27227.1"/>
    </source>
</evidence>
<dbReference type="RefSeq" id="WP_155351890.1">
    <property type="nucleotide sequence ID" value="NZ_BAAAHM010000068.1"/>
</dbReference>
<accession>A0A5M3Y1M2</accession>
<sequence length="340" mass="37939">MRVDAAISHYLELFDQTWLAESVAWTVIIADDGPIEVHEIATTLSGGAPPEIWEDTPRIATDHVTSTNHFVPVRSGSHLNLIEPGVIHTNTAEFRSWLSAGRRIWSTSWHIKGGETLVCVENGEVLFGIGEYFETERSFGSGVAAAQRELEIMRQPSLREQKAAALAVMELHSGFRLNLDWLDSPQQVITVDQPIPPGATPPSAFASAEPELAAHLQNVPLAARTSLLIHLVEQLADNYDLRIPQVTTVLDQVRDGNHPIPREWRDLTLETTYLAQDRWFGRPGDAAPEWRRWQAAIAIRHALRSLDTGAQNLESLLSARNALYHVWDSLREEILALPET</sequence>
<organism evidence="1 2">
    <name type="scientific">Acrocarpospora pleiomorpha</name>
    <dbReference type="NCBI Taxonomy" id="90975"/>
    <lineage>
        <taxon>Bacteria</taxon>
        <taxon>Bacillati</taxon>
        <taxon>Actinomycetota</taxon>
        <taxon>Actinomycetes</taxon>
        <taxon>Streptosporangiales</taxon>
        <taxon>Streptosporangiaceae</taxon>
        <taxon>Acrocarpospora</taxon>
    </lineage>
</organism>
<dbReference type="AlphaFoldDB" id="A0A5M3Y1M2"/>